<dbReference type="RefSeq" id="XP_013403519.1">
    <property type="nucleotide sequence ID" value="XM_013548065.1"/>
</dbReference>
<dbReference type="PRINTS" id="PR01537">
    <property type="entry name" value="INTRLKN1R1F"/>
</dbReference>
<dbReference type="PANTHER" id="PTHR24365">
    <property type="entry name" value="TOLL-LIKE RECEPTOR"/>
    <property type="match status" value="1"/>
</dbReference>
<dbReference type="InterPro" id="IPR035897">
    <property type="entry name" value="Toll_tir_struct_dom_sf"/>
</dbReference>
<evidence type="ECO:0000256" key="3">
    <source>
        <dbReference type="ARBA" id="ARBA00022729"/>
    </source>
</evidence>
<evidence type="ECO:0000259" key="7">
    <source>
        <dbReference type="PROSITE" id="PS50104"/>
    </source>
</evidence>
<evidence type="ECO:0000313" key="9">
    <source>
        <dbReference type="RefSeq" id="XP_013403519.1"/>
    </source>
</evidence>
<feature type="domain" description="TIR" evidence="7">
    <location>
        <begin position="493"/>
        <end position="628"/>
    </location>
</feature>
<dbReference type="GO" id="GO:0007165">
    <property type="term" value="P:signal transduction"/>
    <property type="evidence" value="ECO:0007669"/>
    <property type="project" value="InterPro"/>
</dbReference>
<dbReference type="InterPro" id="IPR032675">
    <property type="entry name" value="LRR_dom_sf"/>
</dbReference>
<accession>A0A1S3J135</accession>
<dbReference type="GO" id="GO:0038023">
    <property type="term" value="F:signaling receptor activity"/>
    <property type="evidence" value="ECO:0007669"/>
    <property type="project" value="TreeGrafter"/>
</dbReference>
<evidence type="ECO:0000256" key="6">
    <source>
        <dbReference type="SAM" id="Phobius"/>
    </source>
</evidence>
<dbReference type="STRING" id="7574.A0A1S3J135"/>
<keyword evidence="3" id="KW-0732">Signal</keyword>
<dbReference type="SUPFAM" id="SSF52058">
    <property type="entry name" value="L domain-like"/>
    <property type="match status" value="1"/>
</dbReference>
<dbReference type="Proteomes" id="UP000085678">
    <property type="component" value="Unplaced"/>
</dbReference>
<dbReference type="Gene3D" id="3.80.10.10">
    <property type="entry name" value="Ribonuclease Inhibitor"/>
    <property type="match status" value="1"/>
</dbReference>
<dbReference type="AlphaFoldDB" id="A0A1S3J135"/>
<dbReference type="Pfam" id="PF01582">
    <property type="entry name" value="TIR"/>
    <property type="match status" value="1"/>
</dbReference>
<feature type="transmembrane region" description="Helical" evidence="6">
    <location>
        <begin position="444"/>
        <end position="467"/>
    </location>
</feature>
<sequence>MTSWIKLKSVLAVLELFFLAWFTAAWHTLGSELGDQNEAHTGPASRSDIGNATDSPPYYEEQLKIVRSLNGSFIPVPWHFCDVSYPSDESINVSCEIPANGHLSLKKYQSWIKTVNRTNRLKVKCDSGGNISAPWPMKVSGLQALEIEGCNVKDYLRHQAFGDYYSYTGPDVLKVLKIFNSVLYSDFLSLNQTFHRKDGNRETECGSLELHELRMRDIKIGFEPMPKISFQSKENNSTNNSTLKTIKSHSKPKLNGTLRQPQHWCSYNHMEIVEFSNYAYFRVFFITIFVRSHGYPALHTLIAVRNNITVFPQELTATLLNFPKLRYVDLRYNSIKELKIPRGSNRVFDLRHNDIQDLTIENVNAMSGRYAAHVDFRNNPIDCGCNNSDAVKHLRSEVVRNKLDKSTYRFLYDIPCHHGETTTTIRSINLDDLNECFIIRHKSIIPWIVLGLLACLVVLTAILTVYFRREIQILLFTRLKCRCFKSRFSCPPKRFDAFVSYNSGDEHWIVHTLAPKLENQKPPFRLCLHYRDFIVGAAIAENIIESIEASRHTIMVLSENFLKSEWCLMEFRAAYHQGLRERNKHLIAIVLEDILLDDIEADLRSHLRTTTYLKVSDKWFWDKLIYCLSRNPHDEISKKKTKTKLSKTSKEINSNSWNRTRDLKIDDVSTV</sequence>
<dbReference type="PROSITE" id="PS50104">
    <property type="entry name" value="TIR"/>
    <property type="match status" value="1"/>
</dbReference>
<keyword evidence="5 6" id="KW-0472">Membrane</keyword>
<dbReference type="SMART" id="SM00255">
    <property type="entry name" value="TIR"/>
    <property type="match status" value="1"/>
</dbReference>
<keyword evidence="8" id="KW-1185">Reference proteome</keyword>
<organism evidence="8 9">
    <name type="scientific">Lingula anatina</name>
    <name type="common">Brachiopod</name>
    <name type="synonym">Lingula unguis</name>
    <dbReference type="NCBI Taxonomy" id="7574"/>
    <lineage>
        <taxon>Eukaryota</taxon>
        <taxon>Metazoa</taxon>
        <taxon>Spiralia</taxon>
        <taxon>Lophotrochozoa</taxon>
        <taxon>Brachiopoda</taxon>
        <taxon>Linguliformea</taxon>
        <taxon>Lingulata</taxon>
        <taxon>Lingulida</taxon>
        <taxon>Linguloidea</taxon>
        <taxon>Lingulidae</taxon>
        <taxon>Lingula</taxon>
    </lineage>
</organism>
<evidence type="ECO:0000313" key="8">
    <source>
        <dbReference type="Proteomes" id="UP000085678"/>
    </source>
</evidence>
<proteinExistence type="predicted"/>
<evidence type="ECO:0000256" key="5">
    <source>
        <dbReference type="ARBA" id="ARBA00023136"/>
    </source>
</evidence>
<dbReference type="InParanoid" id="A0A1S3J135"/>
<comment type="subcellular location">
    <subcellularLocation>
        <location evidence="1">Membrane</location>
        <topology evidence="1">Single-pass membrane protein</topology>
    </subcellularLocation>
</comment>
<dbReference type="GO" id="GO:0005886">
    <property type="term" value="C:plasma membrane"/>
    <property type="evidence" value="ECO:0007669"/>
    <property type="project" value="TreeGrafter"/>
</dbReference>
<dbReference type="Gene3D" id="3.40.50.10140">
    <property type="entry name" value="Toll/interleukin-1 receptor homology (TIR) domain"/>
    <property type="match status" value="1"/>
</dbReference>
<gene>
    <name evidence="9" type="primary">LOC106168856</name>
</gene>
<keyword evidence="2 6" id="KW-0812">Transmembrane</keyword>
<dbReference type="GeneID" id="106168856"/>
<dbReference type="PANTHER" id="PTHR24365:SF541">
    <property type="entry name" value="PROTEIN TOLL-RELATED"/>
    <property type="match status" value="1"/>
</dbReference>
<dbReference type="FunFam" id="3.40.50.10140:FF:000026">
    <property type="entry name" value="Toll-like receptor 2"/>
    <property type="match status" value="1"/>
</dbReference>
<reference evidence="9" key="1">
    <citation type="submission" date="2025-08" db="UniProtKB">
        <authorList>
            <consortium name="RefSeq"/>
        </authorList>
    </citation>
    <scope>IDENTIFICATION</scope>
    <source>
        <tissue evidence="9">Gonads</tissue>
    </source>
</reference>
<dbReference type="OrthoDB" id="1421090at2759"/>
<dbReference type="InterPro" id="IPR000157">
    <property type="entry name" value="TIR_dom"/>
</dbReference>
<keyword evidence="4 6" id="KW-1133">Transmembrane helix</keyword>
<dbReference type="KEGG" id="lak:106168856"/>
<evidence type="ECO:0000256" key="1">
    <source>
        <dbReference type="ARBA" id="ARBA00004167"/>
    </source>
</evidence>
<name>A0A1S3J135_LINAN</name>
<evidence type="ECO:0000256" key="4">
    <source>
        <dbReference type="ARBA" id="ARBA00022989"/>
    </source>
</evidence>
<dbReference type="SUPFAM" id="SSF52200">
    <property type="entry name" value="Toll/Interleukin receptor TIR domain"/>
    <property type="match status" value="1"/>
</dbReference>
<protein>
    <submittedName>
        <fullName evidence="9">Uncharacterized protein LOC106168856</fullName>
    </submittedName>
</protein>
<evidence type="ECO:0000256" key="2">
    <source>
        <dbReference type="ARBA" id="ARBA00022692"/>
    </source>
</evidence>